<organism evidence="1 2">
    <name type="scientific">Streptomyces humicola</name>
    <dbReference type="NCBI Taxonomy" id="2953240"/>
    <lineage>
        <taxon>Bacteria</taxon>
        <taxon>Bacillati</taxon>
        <taxon>Actinomycetota</taxon>
        <taxon>Actinomycetes</taxon>
        <taxon>Kitasatosporales</taxon>
        <taxon>Streptomycetaceae</taxon>
        <taxon>Streptomyces</taxon>
    </lineage>
</organism>
<dbReference type="Proteomes" id="UP001057702">
    <property type="component" value="Unassembled WGS sequence"/>
</dbReference>
<keyword evidence="2" id="KW-1185">Reference proteome</keyword>
<dbReference type="EMBL" id="JANFNG010000002">
    <property type="protein sequence ID" value="MCQ4080074.1"/>
    <property type="molecule type" value="Genomic_DNA"/>
</dbReference>
<comment type="caution">
    <text evidence="1">The sequence shown here is derived from an EMBL/GenBank/DDBJ whole genome shotgun (WGS) entry which is preliminary data.</text>
</comment>
<reference evidence="1" key="1">
    <citation type="submission" date="2022-06" db="EMBL/GenBank/DDBJ databases">
        <title>Draft genome sequence of Streptomyces sp. RB6PN25 isolated from peat swamp forest in Thailand.</title>
        <authorList>
            <person name="Duangmal K."/>
            <person name="Klaysubun C."/>
        </authorList>
    </citation>
    <scope>NUCLEOTIDE SEQUENCE</scope>
    <source>
        <strain evidence="1">RB6PN25</strain>
    </source>
</reference>
<dbReference type="RefSeq" id="WP_255918933.1">
    <property type="nucleotide sequence ID" value="NZ_JANFNG010000002.1"/>
</dbReference>
<accession>A0ABT1PQY7</accession>
<evidence type="ECO:0000313" key="2">
    <source>
        <dbReference type="Proteomes" id="UP001057702"/>
    </source>
</evidence>
<protein>
    <submittedName>
        <fullName evidence="1">Uncharacterized protein</fullName>
    </submittedName>
</protein>
<evidence type="ECO:0000313" key="1">
    <source>
        <dbReference type="EMBL" id="MCQ4080074.1"/>
    </source>
</evidence>
<gene>
    <name evidence="1" type="ORF">NGB36_05580</name>
</gene>
<name>A0ABT1PQY7_9ACTN</name>
<proteinExistence type="predicted"/>
<sequence>MEFVPRQAASAERPEGLFGEPVEVAADALPLERLIALSGRSPSWTPRTMP</sequence>